<dbReference type="InterPro" id="IPR027417">
    <property type="entry name" value="P-loop_NTPase"/>
</dbReference>
<dbReference type="Pfam" id="PF23559">
    <property type="entry name" value="WHD_DRP"/>
    <property type="match status" value="1"/>
</dbReference>
<name>A0ABD1G224_SALDI</name>
<dbReference type="InterPro" id="IPR032675">
    <property type="entry name" value="LRR_dom_sf"/>
</dbReference>
<evidence type="ECO:0000256" key="10">
    <source>
        <dbReference type="ARBA" id="ARBA00022840"/>
    </source>
</evidence>
<dbReference type="GO" id="GO:0051607">
    <property type="term" value="P:defense response to virus"/>
    <property type="evidence" value="ECO:0007669"/>
    <property type="project" value="UniProtKB-ARBA"/>
</dbReference>
<dbReference type="InterPro" id="IPR058922">
    <property type="entry name" value="WHD_DRP"/>
</dbReference>
<evidence type="ECO:0000256" key="1">
    <source>
        <dbReference type="ARBA" id="ARBA00002074"/>
    </source>
</evidence>
<dbReference type="FunFam" id="3.40.50.300:FF:001091">
    <property type="entry name" value="Probable disease resistance protein At1g61300"/>
    <property type="match status" value="1"/>
</dbReference>
<reference evidence="13 14" key="1">
    <citation type="submission" date="2024-06" db="EMBL/GenBank/DDBJ databases">
        <title>A chromosome level genome sequence of Diviner's sage (Salvia divinorum).</title>
        <authorList>
            <person name="Ford S.A."/>
            <person name="Ro D.-K."/>
            <person name="Ness R.W."/>
            <person name="Phillips M.A."/>
        </authorList>
    </citation>
    <scope>NUCLEOTIDE SEQUENCE [LARGE SCALE GENOMIC DNA]</scope>
    <source>
        <strain evidence="13">SAF-2024a</strain>
        <tissue evidence="13">Leaf</tissue>
    </source>
</reference>
<sequence length="866" mass="99109">MAAYAALLSLMHIIDNLRLYPRPPLRLHHKQAHLLTEKAAHLQQFLERYNPRLGYSTEADPLELRIADAAYAAKDVIESHIVDRITGDGGDTSSDALYQALDMVIQDMALLESEAMEIERRLGVLHHVQEKSMATDSQRPSSMVGVKDVKIQLMDKLTSDCRDLLIIPIVGMGGTGKTTLARNIYQERRITEHFDTCAWATISQEYSVEQFLAEILGLDNDHRSREGELGENLHKHLFNRKYLIVMDDMWDVHAWDRARVYFPNNENGSRVVVTTRLSNLASGLSSRSSRLEMELLDEAHSWELLSKTVFGEESCPLHLEEIGKRIAKSCKGLPLSIVVIGGLLAKSEHTREFWEYIERNLSPIVNLEDDERCLKILHLSYKQLPVHLKPCFLYMGIFSEDEAIHASTVVRLWIAEGFIRPVSGKSFKEVGKMYVKELADRNLVLVHEIGSVGGIKKCKMHDLLRDFCLREARKERFYSVVDGGGETNARRCIVAPTTSMEEAAHALQSMPLARSLIWRRGEKPPSLRLRWLRILQSAMPFVFQETMLQLVNLRHVAGVYLKGESVFHSMQRFWNLETLIVEGNGLEFSLPAEIWCMPRIRHIQLEYAHLPDPPAGHAAADGSDDNDGGGVLRNLHTLKEITNFKCSKDVVKRIPNIKKLGVYYEKFNERLPVENLVSLDKLESLEFAIHSMNGQSLNFPHSLKKLTLRMINSKFSQQVLGMIGGLPHLEKLRLDRGEFEGRKWETVEGHFCRLKFLEILLSNIAEWKMESSHFPCLERLVLRRLPYMDEIPLEVAAIPTLESIYFVFSHTHGLKSLLRIVEIQEELYGDVSIRVLLRHKAAVIYAEEWSDVMKECRNSPYIRFEV</sequence>
<dbReference type="GO" id="GO:0005737">
    <property type="term" value="C:cytoplasm"/>
    <property type="evidence" value="ECO:0007669"/>
    <property type="project" value="UniProtKB-SubCell"/>
</dbReference>
<dbReference type="PANTHER" id="PTHR23155:SF1152">
    <property type="entry name" value="AAA+ ATPASE DOMAIN-CONTAINING PROTEIN"/>
    <property type="match status" value="1"/>
</dbReference>
<evidence type="ECO:0000313" key="13">
    <source>
        <dbReference type="EMBL" id="KAL1538126.1"/>
    </source>
</evidence>
<keyword evidence="4" id="KW-0963">Cytoplasm</keyword>
<evidence type="ECO:0000259" key="11">
    <source>
        <dbReference type="Pfam" id="PF00931"/>
    </source>
</evidence>
<proteinExistence type="inferred from homology"/>
<dbReference type="Proteomes" id="UP001567538">
    <property type="component" value="Unassembled WGS sequence"/>
</dbReference>
<dbReference type="InterPro" id="IPR002182">
    <property type="entry name" value="NB-ARC"/>
</dbReference>
<dbReference type="AlphaFoldDB" id="A0ABD1G224"/>
<evidence type="ECO:0000256" key="4">
    <source>
        <dbReference type="ARBA" id="ARBA00022490"/>
    </source>
</evidence>
<protein>
    <submittedName>
        <fullName evidence="13">Late blight resistance protein R1B-17 isoform X3</fullName>
    </submittedName>
</protein>
<evidence type="ECO:0000256" key="3">
    <source>
        <dbReference type="ARBA" id="ARBA00008894"/>
    </source>
</evidence>
<keyword evidence="10" id="KW-0067">ATP-binding</keyword>
<dbReference type="SUPFAM" id="SSF52540">
    <property type="entry name" value="P-loop containing nucleoside triphosphate hydrolases"/>
    <property type="match status" value="1"/>
</dbReference>
<evidence type="ECO:0000256" key="6">
    <source>
        <dbReference type="ARBA" id="ARBA00022667"/>
    </source>
</evidence>
<dbReference type="Gene3D" id="3.80.10.10">
    <property type="entry name" value="Ribonuclease Inhibitor"/>
    <property type="match status" value="1"/>
</dbReference>
<dbReference type="InterPro" id="IPR044974">
    <property type="entry name" value="Disease_R_plants"/>
</dbReference>
<dbReference type="GO" id="GO:0009626">
    <property type="term" value="P:plant-type hypersensitive response"/>
    <property type="evidence" value="ECO:0007669"/>
    <property type="project" value="UniProtKB-KW"/>
</dbReference>
<feature type="domain" description="Disease resistance protein winged helix" evidence="12">
    <location>
        <begin position="397"/>
        <end position="467"/>
    </location>
</feature>
<evidence type="ECO:0000313" key="14">
    <source>
        <dbReference type="Proteomes" id="UP001567538"/>
    </source>
</evidence>
<keyword evidence="6" id="KW-0381">Hypersensitive response</keyword>
<evidence type="ECO:0000256" key="8">
    <source>
        <dbReference type="ARBA" id="ARBA00022741"/>
    </source>
</evidence>
<dbReference type="FunFam" id="1.10.10.10:FF:000322">
    <property type="entry name" value="Probable disease resistance protein At1g63360"/>
    <property type="match status" value="1"/>
</dbReference>
<dbReference type="Gene3D" id="1.10.10.10">
    <property type="entry name" value="Winged helix-like DNA-binding domain superfamily/Winged helix DNA-binding domain"/>
    <property type="match status" value="1"/>
</dbReference>
<dbReference type="Gene3D" id="1.10.8.430">
    <property type="entry name" value="Helical domain of apoptotic protease-activating factors"/>
    <property type="match status" value="1"/>
</dbReference>
<comment type="function">
    <text evidence="1">Confers resistance to late blight (Phytophthora infestans) races carrying the avirulence gene Avr1. Resistance proteins guard the plant against pathogens that contain an appropriate avirulence protein via an indirect interaction with this avirulence protein. That triggers a defense system including the hypersensitive response, which restricts the pathogen growth.</text>
</comment>
<dbReference type="EMBL" id="JBEAFC010000010">
    <property type="protein sequence ID" value="KAL1538126.1"/>
    <property type="molecule type" value="Genomic_DNA"/>
</dbReference>
<comment type="caution">
    <text evidence="13">The sequence shown here is derived from an EMBL/GenBank/DDBJ whole genome shotgun (WGS) entry which is preliminary data.</text>
</comment>
<keyword evidence="5" id="KW-0433">Leucine-rich repeat</keyword>
<feature type="domain" description="NB-ARC" evidence="11">
    <location>
        <begin position="151"/>
        <end position="314"/>
    </location>
</feature>
<comment type="similarity">
    <text evidence="3">Belongs to the disease resistance NB-LRR family.</text>
</comment>
<accession>A0ABD1G224</accession>
<evidence type="ECO:0000256" key="2">
    <source>
        <dbReference type="ARBA" id="ARBA00004496"/>
    </source>
</evidence>
<dbReference type="Gene3D" id="3.40.50.300">
    <property type="entry name" value="P-loop containing nucleotide triphosphate hydrolases"/>
    <property type="match status" value="1"/>
</dbReference>
<evidence type="ECO:0000256" key="5">
    <source>
        <dbReference type="ARBA" id="ARBA00022614"/>
    </source>
</evidence>
<dbReference type="SUPFAM" id="SSF52058">
    <property type="entry name" value="L domain-like"/>
    <property type="match status" value="1"/>
</dbReference>
<dbReference type="InterPro" id="IPR036388">
    <property type="entry name" value="WH-like_DNA-bd_sf"/>
</dbReference>
<dbReference type="PRINTS" id="PR00364">
    <property type="entry name" value="DISEASERSIST"/>
</dbReference>
<keyword evidence="8" id="KW-0547">Nucleotide-binding</keyword>
<keyword evidence="7" id="KW-0677">Repeat</keyword>
<evidence type="ECO:0000256" key="7">
    <source>
        <dbReference type="ARBA" id="ARBA00022737"/>
    </source>
</evidence>
<evidence type="ECO:0000256" key="9">
    <source>
        <dbReference type="ARBA" id="ARBA00022821"/>
    </source>
</evidence>
<dbReference type="PANTHER" id="PTHR23155">
    <property type="entry name" value="DISEASE RESISTANCE PROTEIN RP"/>
    <property type="match status" value="1"/>
</dbReference>
<dbReference type="GO" id="GO:0005524">
    <property type="term" value="F:ATP binding"/>
    <property type="evidence" value="ECO:0007669"/>
    <property type="project" value="UniProtKB-KW"/>
</dbReference>
<keyword evidence="14" id="KW-1185">Reference proteome</keyword>
<organism evidence="13 14">
    <name type="scientific">Salvia divinorum</name>
    <name type="common">Maria pastora</name>
    <name type="synonym">Diviner's sage</name>
    <dbReference type="NCBI Taxonomy" id="28513"/>
    <lineage>
        <taxon>Eukaryota</taxon>
        <taxon>Viridiplantae</taxon>
        <taxon>Streptophyta</taxon>
        <taxon>Embryophyta</taxon>
        <taxon>Tracheophyta</taxon>
        <taxon>Spermatophyta</taxon>
        <taxon>Magnoliopsida</taxon>
        <taxon>eudicotyledons</taxon>
        <taxon>Gunneridae</taxon>
        <taxon>Pentapetalae</taxon>
        <taxon>asterids</taxon>
        <taxon>lamiids</taxon>
        <taxon>Lamiales</taxon>
        <taxon>Lamiaceae</taxon>
        <taxon>Nepetoideae</taxon>
        <taxon>Mentheae</taxon>
        <taxon>Salviinae</taxon>
        <taxon>Salvia</taxon>
        <taxon>Salvia subgen. Calosphace</taxon>
    </lineage>
</organism>
<gene>
    <name evidence="13" type="ORF">AAHA92_26906</name>
</gene>
<comment type="subcellular location">
    <subcellularLocation>
        <location evidence="2">Cytoplasm</location>
    </subcellularLocation>
</comment>
<dbReference type="Gene3D" id="1.20.5.4130">
    <property type="match status" value="1"/>
</dbReference>
<dbReference type="InterPro" id="IPR042197">
    <property type="entry name" value="Apaf_helical"/>
</dbReference>
<evidence type="ECO:0000259" key="12">
    <source>
        <dbReference type="Pfam" id="PF23559"/>
    </source>
</evidence>
<dbReference type="Pfam" id="PF00931">
    <property type="entry name" value="NB-ARC"/>
    <property type="match status" value="1"/>
</dbReference>
<keyword evidence="9" id="KW-0611">Plant defense</keyword>